<dbReference type="PANTHER" id="PTHR43214">
    <property type="entry name" value="TWO-COMPONENT RESPONSE REGULATOR"/>
    <property type="match status" value="1"/>
</dbReference>
<sequence length="214" mass="22289">MIRVLLADDEPVVRASYRAILDTDPGIEVLGVEAATGRQAVALTLAERPDVVLMDIRMPELDGLAALEQIRRARPAQAAIIVTTFGDDEYIARAVQLGANGFLVKSGDPYDLLRGVRAAAGGGAMLSPAVAAHLIGLLRAGASATEAGRALASLTAREREVLALLATGASNAEIAAALFLTEGTVKGYLSGIFLRLDVRNRVEAAILAHQAGLV</sequence>
<dbReference type="SUPFAM" id="SSF52172">
    <property type="entry name" value="CheY-like"/>
    <property type="match status" value="1"/>
</dbReference>
<feature type="modified residue" description="4-aspartylphosphate" evidence="5">
    <location>
        <position position="55"/>
    </location>
</feature>
<dbReference type="GO" id="GO:0006355">
    <property type="term" value="P:regulation of DNA-templated transcription"/>
    <property type="evidence" value="ECO:0007669"/>
    <property type="project" value="InterPro"/>
</dbReference>
<dbReference type="InterPro" id="IPR016032">
    <property type="entry name" value="Sig_transdc_resp-reg_C-effctor"/>
</dbReference>
<dbReference type="InterPro" id="IPR039420">
    <property type="entry name" value="WalR-like"/>
</dbReference>
<dbReference type="CDD" id="cd06170">
    <property type="entry name" value="LuxR_C_like"/>
    <property type="match status" value="1"/>
</dbReference>
<reference evidence="8 9" key="1">
    <citation type="journal article" date="2018" name="Int. J. Syst. Evol. Microbiol.">
        <title>Glycomyces paridis sp. nov., isolated from the medicinal plant Paris polyphylla.</title>
        <authorList>
            <person name="Fang X.M."/>
            <person name="Bai J.L."/>
            <person name="Su J."/>
            <person name="Zhao L.L."/>
            <person name="Liu H.Y."/>
            <person name="Ma B.P."/>
            <person name="Zhang Y.Q."/>
            <person name="Yu L.Y."/>
        </authorList>
    </citation>
    <scope>NUCLEOTIDE SEQUENCE [LARGE SCALE GENOMIC DNA]</scope>
    <source>
        <strain evidence="8 9">CPCC 204357</strain>
    </source>
</reference>
<evidence type="ECO:0000256" key="3">
    <source>
        <dbReference type="ARBA" id="ARBA00023125"/>
    </source>
</evidence>
<dbReference type="PROSITE" id="PS50043">
    <property type="entry name" value="HTH_LUXR_2"/>
    <property type="match status" value="1"/>
</dbReference>
<dbReference type="SUPFAM" id="SSF46894">
    <property type="entry name" value="C-terminal effector domain of the bipartite response regulators"/>
    <property type="match status" value="1"/>
</dbReference>
<keyword evidence="4" id="KW-0804">Transcription</keyword>
<evidence type="ECO:0000256" key="5">
    <source>
        <dbReference type="PROSITE-ProRule" id="PRU00169"/>
    </source>
</evidence>
<keyword evidence="1 5" id="KW-0597">Phosphoprotein</keyword>
<feature type="domain" description="Response regulatory" evidence="7">
    <location>
        <begin position="3"/>
        <end position="120"/>
    </location>
</feature>
<gene>
    <name evidence="8" type="ORF">E9998_12245</name>
</gene>
<comment type="caution">
    <text evidence="8">The sequence shown here is derived from an EMBL/GenBank/DDBJ whole genome shotgun (WGS) entry which is preliminary data.</text>
</comment>
<dbReference type="Pfam" id="PF00072">
    <property type="entry name" value="Response_reg"/>
    <property type="match status" value="1"/>
</dbReference>
<evidence type="ECO:0000259" key="7">
    <source>
        <dbReference type="PROSITE" id="PS50110"/>
    </source>
</evidence>
<accession>A0A4S8PDP7</accession>
<dbReference type="InterPro" id="IPR001789">
    <property type="entry name" value="Sig_transdc_resp-reg_receiver"/>
</dbReference>
<dbReference type="GO" id="GO:0003677">
    <property type="term" value="F:DNA binding"/>
    <property type="evidence" value="ECO:0007669"/>
    <property type="project" value="UniProtKB-KW"/>
</dbReference>
<name>A0A4S8PDP7_9ACTN</name>
<dbReference type="Proteomes" id="UP000305792">
    <property type="component" value="Unassembled WGS sequence"/>
</dbReference>
<dbReference type="PRINTS" id="PR00038">
    <property type="entry name" value="HTHLUXR"/>
</dbReference>
<evidence type="ECO:0000256" key="1">
    <source>
        <dbReference type="ARBA" id="ARBA00022553"/>
    </source>
</evidence>
<dbReference type="RefSeq" id="WP_136530113.1">
    <property type="nucleotide sequence ID" value="NZ_STGX01000008.1"/>
</dbReference>
<protein>
    <submittedName>
        <fullName evidence="8">Response regulator transcription factor</fullName>
    </submittedName>
</protein>
<evidence type="ECO:0000259" key="6">
    <source>
        <dbReference type="PROSITE" id="PS50043"/>
    </source>
</evidence>
<dbReference type="OrthoDB" id="9808843at2"/>
<proteinExistence type="predicted"/>
<dbReference type="Pfam" id="PF00196">
    <property type="entry name" value="GerE"/>
    <property type="match status" value="1"/>
</dbReference>
<dbReference type="PANTHER" id="PTHR43214:SF24">
    <property type="entry name" value="TRANSCRIPTIONAL REGULATORY PROTEIN NARL-RELATED"/>
    <property type="match status" value="1"/>
</dbReference>
<dbReference type="InterPro" id="IPR000792">
    <property type="entry name" value="Tscrpt_reg_LuxR_C"/>
</dbReference>
<evidence type="ECO:0000256" key="2">
    <source>
        <dbReference type="ARBA" id="ARBA00023015"/>
    </source>
</evidence>
<dbReference type="GO" id="GO:0000160">
    <property type="term" value="P:phosphorelay signal transduction system"/>
    <property type="evidence" value="ECO:0007669"/>
    <property type="project" value="InterPro"/>
</dbReference>
<dbReference type="InterPro" id="IPR011006">
    <property type="entry name" value="CheY-like_superfamily"/>
</dbReference>
<dbReference type="CDD" id="cd17535">
    <property type="entry name" value="REC_NarL-like"/>
    <property type="match status" value="1"/>
</dbReference>
<dbReference type="InterPro" id="IPR058245">
    <property type="entry name" value="NreC/VraR/RcsB-like_REC"/>
</dbReference>
<evidence type="ECO:0000313" key="8">
    <source>
        <dbReference type="EMBL" id="THV28503.1"/>
    </source>
</evidence>
<feature type="domain" description="HTH luxR-type" evidence="6">
    <location>
        <begin position="147"/>
        <end position="212"/>
    </location>
</feature>
<dbReference type="EMBL" id="STGX01000008">
    <property type="protein sequence ID" value="THV28503.1"/>
    <property type="molecule type" value="Genomic_DNA"/>
</dbReference>
<dbReference type="PROSITE" id="PS50110">
    <property type="entry name" value="RESPONSE_REGULATORY"/>
    <property type="match status" value="1"/>
</dbReference>
<dbReference type="AlphaFoldDB" id="A0A4S8PDP7"/>
<dbReference type="Gene3D" id="3.40.50.2300">
    <property type="match status" value="1"/>
</dbReference>
<keyword evidence="3" id="KW-0238">DNA-binding</keyword>
<dbReference type="SMART" id="SM00421">
    <property type="entry name" value="HTH_LUXR"/>
    <property type="match status" value="1"/>
</dbReference>
<dbReference type="SMART" id="SM00448">
    <property type="entry name" value="REC"/>
    <property type="match status" value="1"/>
</dbReference>
<evidence type="ECO:0000256" key="4">
    <source>
        <dbReference type="ARBA" id="ARBA00023163"/>
    </source>
</evidence>
<keyword evidence="9" id="KW-1185">Reference proteome</keyword>
<keyword evidence="2" id="KW-0805">Transcription regulation</keyword>
<evidence type="ECO:0000313" key="9">
    <source>
        <dbReference type="Proteomes" id="UP000305792"/>
    </source>
</evidence>
<organism evidence="8 9">
    <name type="scientific">Glycomyces paridis</name>
    <dbReference type="NCBI Taxonomy" id="2126555"/>
    <lineage>
        <taxon>Bacteria</taxon>
        <taxon>Bacillati</taxon>
        <taxon>Actinomycetota</taxon>
        <taxon>Actinomycetes</taxon>
        <taxon>Glycomycetales</taxon>
        <taxon>Glycomycetaceae</taxon>
        <taxon>Glycomyces</taxon>
    </lineage>
</organism>